<organism evidence="2 4">
    <name type="scientific">Ardenticatena maritima</name>
    <dbReference type="NCBI Taxonomy" id="872965"/>
    <lineage>
        <taxon>Bacteria</taxon>
        <taxon>Bacillati</taxon>
        <taxon>Chloroflexota</taxon>
        <taxon>Ardenticatenia</taxon>
        <taxon>Ardenticatenales</taxon>
        <taxon>Ardenticatenaceae</taxon>
        <taxon>Ardenticatena</taxon>
    </lineage>
</organism>
<evidence type="ECO:0000313" key="2">
    <source>
        <dbReference type="EMBL" id="GAP62666.1"/>
    </source>
</evidence>
<evidence type="ECO:0008006" key="6">
    <source>
        <dbReference type="Google" id="ProtNLM"/>
    </source>
</evidence>
<proteinExistence type="predicted"/>
<dbReference type="EMBL" id="LGKN01000006">
    <property type="protein sequence ID" value="KPL87076.1"/>
    <property type="molecule type" value="Genomic_DNA"/>
</dbReference>
<protein>
    <recommendedName>
        <fullName evidence="6">Septum formation initiator</fullName>
    </recommendedName>
</protein>
<dbReference type="RefSeq" id="WP_054492569.1">
    <property type="nucleotide sequence ID" value="NZ_BBZA01000073.1"/>
</dbReference>
<evidence type="ECO:0000313" key="5">
    <source>
        <dbReference type="Proteomes" id="UP000050502"/>
    </source>
</evidence>
<dbReference type="Proteomes" id="UP000050502">
    <property type="component" value="Unassembled WGS sequence"/>
</dbReference>
<dbReference type="Proteomes" id="UP000037784">
    <property type="component" value="Unassembled WGS sequence"/>
</dbReference>
<name>A0A0M8K8V8_9CHLR</name>
<evidence type="ECO:0000256" key="1">
    <source>
        <dbReference type="SAM" id="Phobius"/>
    </source>
</evidence>
<keyword evidence="4" id="KW-1185">Reference proteome</keyword>
<evidence type="ECO:0000313" key="3">
    <source>
        <dbReference type="EMBL" id="KPL87076.1"/>
    </source>
</evidence>
<keyword evidence="1" id="KW-0472">Membrane</keyword>
<gene>
    <name evidence="2" type="ORF">ARMA_1089</name>
    <name evidence="3" type="ORF">SE16_10960</name>
</gene>
<keyword evidence="1" id="KW-0812">Transmembrane</keyword>
<dbReference type="EMBL" id="BBZA01000073">
    <property type="protein sequence ID" value="GAP62666.1"/>
    <property type="molecule type" value="Genomic_DNA"/>
</dbReference>
<keyword evidence="1" id="KW-1133">Transmembrane helix</keyword>
<accession>A0A0M8K8V8</accession>
<sequence>MTAQSNRLSLTISQFVTLLLLTILLLSLANFGLRAVERYRLRHRAEVLQAAIAAEREEQARLLARKAYVASPEYQARLAHELGLYAPNERRLVVLGGDTLRRKEVAEETVILREAQMPTLPYWQQWWETFFGPLDESVAP</sequence>
<reference evidence="4" key="3">
    <citation type="submission" date="2015-08" db="EMBL/GenBank/DDBJ databases">
        <title>Draft Genome Sequence of a Heterotrophic Facultative Anaerobic Bacterium Ardenticatena maritima Strain 110S.</title>
        <authorList>
            <person name="Kawaichi S."/>
            <person name="Yoshida T."/>
            <person name="Sako Y."/>
            <person name="Nakamura R."/>
        </authorList>
    </citation>
    <scope>NUCLEOTIDE SEQUENCE [LARGE SCALE GENOMIC DNA]</scope>
    <source>
        <strain evidence="4">110S</strain>
    </source>
</reference>
<feature type="transmembrane region" description="Helical" evidence="1">
    <location>
        <begin position="12"/>
        <end position="33"/>
    </location>
</feature>
<dbReference type="AlphaFoldDB" id="A0A0M8K8V8"/>
<comment type="caution">
    <text evidence="2">The sequence shown here is derived from an EMBL/GenBank/DDBJ whole genome shotgun (WGS) entry which is preliminary data.</text>
</comment>
<reference evidence="3 5" key="2">
    <citation type="submission" date="2015-07" db="EMBL/GenBank/DDBJ databases">
        <title>Whole genome sequence of Ardenticatena maritima DSM 23922.</title>
        <authorList>
            <person name="Hemp J."/>
            <person name="Ward L.M."/>
            <person name="Pace L.A."/>
            <person name="Fischer W.W."/>
        </authorList>
    </citation>
    <scope>NUCLEOTIDE SEQUENCE [LARGE SCALE GENOMIC DNA]</scope>
    <source>
        <strain evidence="3 5">110S</strain>
    </source>
</reference>
<reference evidence="2 4" key="1">
    <citation type="journal article" date="2015" name="Genome Announc.">
        <title>Draft Genome Sequence of a Heterotrophic Facultative Anaerobic Thermophilic Bacterium, Ardenticatena maritima Strain 110ST.</title>
        <authorList>
            <person name="Kawaichi S."/>
            <person name="Yoshida T."/>
            <person name="Sako Y."/>
            <person name="Nakamura R."/>
        </authorList>
    </citation>
    <scope>NUCLEOTIDE SEQUENCE [LARGE SCALE GENOMIC DNA]</scope>
    <source>
        <strain evidence="2 4">110S</strain>
    </source>
</reference>
<evidence type="ECO:0000313" key="4">
    <source>
        <dbReference type="Proteomes" id="UP000037784"/>
    </source>
</evidence>
<dbReference type="InParanoid" id="A0A0M8K8V8"/>